<evidence type="ECO:0000256" key="8">
    <source>
        <dbReference type="ARBA" id="ARBA00040966"/>
    </source>
</evidence>
<comment type="caution">
    <text evidence="14">The sequence shown here is derived from an EMBL/GenBank/DDBJ whole genome shotgun (WGS) entry which is preliminary data.</text>
</comment>
<evidence type="ECO:0000256" key="4">
    <source>
        <dbReference type="ARBA" id="ARBA00022670"/>
    </source>
</evidence>
<accession>A0A1Q3AIF6</accession>
<protein>
    <recommendedName>
        <fullName evidence="8">Ubiquitin carboxyl-terminal hydrolase 2</fullName>
        <ecNumber evidence="3">3.4.19.12</ecNumber>
    </recommendedName>
    <alternativeName>
        <fullName evidence="10">Deubiquitinating enzyme 2</fullName>
    </alternativeName>
    <alternativeName>
        <fullName evidence="9">Ubiquitin thioesterase 2</fullName>
    </alternativeName>
    <alternativeName>
        <fullName evidence="11">Ubiquitin-specific-processing protease 2</fullName>
    </alternativeName>
</protein>
<evidence type="ECO:0000256" key="7">
    <source>
        <dbReference type="ARBA" id="ARBA00022807"/>
    </source>
</evidence>
<evidence type="ECO:0000256" key="6">
    <source>
        <dbReference type="ARBA" id="ARBA00022801"/>
    </source>
</evidence>
<evidence type="ECO:0000313" key="15">
    <source>
        <dbReference type="Proteomes" id="UP000187013"/>
    </source>
</evidence>
<feature type="region of interest" description="Disordered" evidence="12">
    <location>
        <begin position="1"/>
        <end position="28"/>
    </location>
</feature>
<dbReference type="InterPro" id="IPR044635">
    <property type="entry name" value="UBP14-like"/>
</dbReference>
<dbReference type="EC" id="3.4.19.12" evidence="3"/>
<dbReference type="GO" id="GO:0061136">
    <property type="term" value="P:regulation of proteasomal protein catabolic process"/>
    <property type="evidence" value="ECO:0007669"/>
    <property type="project" value="TreeGrafter"/>
</dbReference>
<dbReference type="OrthoDB" id="2420415at2759"/>
<dbReference type="PROSITE" id="PS00972">
    <property type="entry name" value="USP_1"/>
    <property type="match status" value="1"/>
</dbReference>
<keyword evidence="5" id="KW-0833">Ubl conjugation pathway</keyword>
<dbReference type="EMBL" id="BDGX01000048">
    <property type="protein sequence ID" value="GAV55430.1"/>
    <property type="molecule type" value="Genomic_DNA"/>
</dbReference>
<dbReference type="InterPro" id="IPR028889">
    <property type="entry name" value="USP"/>
</dbReference>
<sequence length="1304" mass="149905">MLLKDESHERTAGESVRGGAPSSDLPPELVETEQFDEMISESEISEDSDERGLQDSRDSGKIFLYPESAARFPFKTADRLLDDILHDLSFINSDDHSILYSDLNNGILKSPVLTYSRKIGKTRAYNLGSLVDQVVLQTKFEYDSVTCPQHNHLQVFMGVLIDVTQQNVATFNNLAALPIFHLKVTVKTRDVLERTKKKAGITHYHCLDQSELHPYDKQDLLTFDSKDPQLLDYAIYVSSDSNKLILIEIFKPEFDSQEERNAFKEESINHRYEMACERFDSLDPTKVPTQPDCINTLFKIFKGPLNRKSPEEPRKTINPNNTSLNSHIDPSWLTSKYGFELHVEKDEETGEEILEYAPPDLTNYHRDWKVRRLRESYTRKCLELIFFGRVSIRLLSQDAINRNPKVYRVFSMMQTNFSTMFWFQLLGEYRAIFSTESSSPLDSEHHFIDLSACYNYIDRDIIRNYEAQCTLDPENIGVYVDALNFIANRKGAYQLIAYCGKQDYVGQEALDHALGVFQIDSKEFDPHNLNESILLSIYKNESASTRNPNRHADLKNSLRLLAKFKKSSRLKFYADYELYRNVAQAYEILEVDESVDDDIIQTAYTVKVNDAPGLKLDCDRALYTVAVHSRSLALFNFLMQQSEEFQEYFGPSQLSYQEALSILQVNENAGDDTILEIFQHKWHKEPVFDPDQFLRLKGALSKIGFERNSKLISHFIDTGTVDASCLPAENWPTGLNNIGNTCYLNSLLQYYFSISSLRQYVLNYRNTVQHFLNNQEYASRRIGGREITEAEVERSVQFVYQLRDLFDSMIHAQERCVTPRKELAYLAFVPSGLGVEFELPITSQSNANAPVEKENYVNIDSEPSPPPNDEPLLIDLDDGNENANGSKHDKNPDDECKTNEVDNAQADENDVDVDISMTESPVEGEKTANTDSDSSGNNFDKAAAMNTSTRVAKISSDQLENALEMGRQQDVTECIGNVLFQLESASDPISLGDDNEQNDLVKQLFYGSIKQNIIPLKDEAQVRTKYERFLSLLVNIGDHPKDIYDALDLYFRDEYLKMEEYGDVKRAVAVTDFPTILQIQIQRVYYDRERLMPFKSVAPLPFNETIFMDRYSDTDNPVLINRKREAEKMVQELNGLKTRQRELLSKNELGLSRKGALIETSNFLKSDVLESQNIQIEKKIDMAQQLDKIVSEIDDELSQLYYSITQLESKISHQFDDFKSIGYSLFAVFIHRGEASYGHYWIYIKDRYKNGIWRKYNDETITEVPECEVFNFSEGNTATPYFLVYVKQGHEQEIEPLNRVLEVV</sequence>
<evidence type="ECO:0000256" key="10">
    <source>
        <dbReference type="ARBA" id="ARBA00042236"/>
    </source>
</evidence>
<feature type="compositionally biased region" description="Basic and acidic residues" evidence="12">
    <location>
        <begin position="1"/>
        <end position="12"/>
    </location>
</feature>
<dbReference type="Pfam" id="PF13446">
    <property type="entry name" value="RPT"/>
    <property type="match status" value="3"/>
</dbReference>
<dbReference type="GO" id="GO:0070628">
    <property type="term" value="F:proteasome binding"/>
    <property type="evidence" value="ECO:0007669"/>
    <property type="project" value="TreeGrafter"/>
</dbReference>
<dbReference type="GO" id="GO:0043161">
    <property type="term" value="P:proteasome-mediated ubiquitin-dependent protein catabolic process"/>
    <property type="evidence" value="ECO:0007669"/>
    <property type="project" value="InterPro"/>
</dbReference>
<evidence type="ECO:0000256" key="1">
    <source>
        <dbReference type="ARBA" id="ARBA00000707"/>
    </source>
</evidence>
<organism evidence="14 15">
    <name type="scientific">Zygosaccharomyces rouxii</name>
    <dbReference type="NCBI Taxonomy" id="4956"/>
    <lineage>
        <taxon>Eukaryota</taxon>
        <taxon>Fungi</taxon>
        <taxon>Dikarya</taxon>
        <taxon>Ascomycota</taxon>
        <taxon>Saccharomycotina</taxon>
        <taxon>Saccharomycetes</taxon>
        <taxon>Saccharomycetales</taxon>
        <taxon>Saccharomycetaceae</taxon>
        <taxon>Zygosaccharomyces</taxon>
    </lineage>
</organism>
<keyword evidence="6" id="KW-0378">Hydrolase</keyword>
<dbReference type="InterPro" id="IPR001394">
    <property type="entry name" value="Peptidase_C19_UCH"/>
</dbReference>
<evidence type="ECO:0000256" key="5">
    <source>
        <dbReference type="ARBA" id="ARBA00022786"/>
    </source>
</evidence>
<dbReference type="GO" id="GO:0004843">
    <property type="term" value="F:cysteine-type deubiquitinase activity"/>
    <property type="evidence" value="ECO:0007669"/>
    <property type="project" value="UniProtKB-EC"/>
</dbReference>
<dbReference type="PANTHER" id="PTHR43982">
    <property type="entry name" value="UBIQUITIN CARBOXYL-TERMINAL HYDROLASE"/>
    <property type="match status" value="1"/>
</dbReference>
<proteinExistence type="inferred from homology"/>
<feature type="compositionally biased region" description="Polar residues" evidence="12">
    <location>
        <begin position="929"/>
        <end position="938"/>
    </location>
</feature>
<dbReference type="InterPro" id="IPR038765">
    <property type="entry name" value="Papain-like_cys_pep_sf"/>
</dbReference>
<feature type="domain" description="USP" evidence="13">
    <location>
        <begin position="733"/>
        <end position="1288"/>
    </location>
</feature>
<name>A0A1Q3AIF6_ZYGRO</name>
<evidence type="ECO:0000256" key="11">
    <source>
        <dbReference type="ARBA" id="ARBA00042737"/>
    </source>
</evidence>
<feature type="region of interest" description="Disordered" evidence="12">
    <location>
        <begin position="857"/>
        <end position="941"/>
    </location>
</feature>
<evidence type="ECO:0000256" key="9">
    <source>
        <dbReference type="ARBA" id="ARBA00041732"/>
    </source>
</evidence>
<keyword evidence="7" id="KW-0788">Thiol protease</keyword>
<reference evidence="14 15" key="1">
    <citation type="submission" date="2016-08" db="EMBL/GenBank/DDBJ databases">
        <title>Draft genome sequence of allopolyploid Zygosaccharomyces rouxii.</title>
        <authorList>
            <person name="Watanabe J."/>
            <person name="Uehara K."/>
            <person name="Mogi Y."/>
            <person name="Tsukioka Y."/>
        </authorList>
    </citation>
    <scope>NUCLEOTIDE SEQUENCE [LARGE SCALE GENOMIC DNA]</scope>
    <source>
        <strain evidence="14 15">NBRC 110957</strain>
    </source>
</reference>
<dbReference type="PROSITE" id="PS50235">
    <property type="entry name" value="USP_3"/>
    <property type="match status" value="1"/>
</dbReference>
<dbReference type="SUPFAM" id="SSF54001">
    <property type="entry name" value="Cysteine proteinases"/>
    <property type="match status" value="1"/>
</dbReference>
<dbReference type="Gene3D" id="3.90.70.10">
    <property type="entry name" value="Cysteine proteinases"/>
    <property type="match status" value="2"/>
</dbReference>
<dbReference type="InterPro" id="IPR018200">
    <property type="entry name" value="USP_CS"/>
</dbReference>
<dbReference type="CDD" id="cd02666">
    <property type="entry name" value="Peptidase_C19J"/>
    <property type="match status" value="1"/>
</dbReference>
<dbReference type="PROSITE" id="PS00973">
    <property type="entry name" value="USP_2"/>
    <property type="match status" value="1"/>
</dbReference>
<comment type="catalytic activity">
    <reaction evidence="1">
        <text>Thiol-dependent hydrolysis of ester, thioester, amide, peptide and isopeptide bonds formed by the C-terminal Gly of ubiquitin (a 76-residue protein attached to proteins as an intracellular targeting signal).</text>
        <dbReference type="EC" id="3.4.19.12"/>
    </reaction>
</comment>
<feature type="compositionally biased region" description="Basic and acidic residues" evidence="12">
    <location>
        <begin position="886"/>
        <end position="900"/>
    </location>
</feature>
<dbReference type="Proteomes" id="UP000187013">
    <property type="component" value="Unassembled WGS sequence"/>
</dbReference>
<dbReference type="Pfam" id="PF00443">
    <property type="entry name" value="UCH"/>
    <property type="match status" value="1"/>
</dbReference>
<evidence type="ECO:0000256" key="12">
    <source>
        <dbReference type="SAM" id="MobiDB-lite"/>
    </source>
</evidence>
<dbReference type="PANTHER" id="PTHR43982:SF6">
    <property type="entry name" value="UBIQUITIN CARBOXYL-TERMINAL HYDROLASE 2-RELATED"/>
    <property type="match status" value="1"/>
</dbReference>
<evidence type="ECO:0000259" key="13">
    <source>
        <dbReference type="PROSITE" id="PS50235"/>
    </source>
</evidence>
<dbReference type="InterPro" id="IPR025305">
    <property type="entry name" value="UCH_repeat_domain"/>
</dbReference>
<dbReference type="FunFam" id="3.90.70.10:FF:000176">
    <property type="entry name" value="Ubiquitin-specific protease"/>
    <property type="match status" value="1"/>
</dbReference>
<keyword evidence="4" id="KW-0645">Protease</keyword>
<evidence type="ECO:0000313" key="14">
    <source>
        <dbReference type="EMBL" id="GAV55430.1"/>
    </source>
</evidence>
<dbReference type="GO" id="GO:0016579">
    <property type="term" value="P:protein deubiquitination"/>
    <property type="evidence" value="ECO:0007669"/>
    <property type="project" value="InterPro"/>
</dbReference>
<evidence type="ECO:0000256" key="2">
    <source>
        <dbReference type="ARBA" id="ARBA00009085"/>
    </source>
</evidence>
<comment type="similarity">
    <text evidence="2">Belongs to the peptidase C19 family.</text>
</comment>
<evidence type="ECO:0000256" key="3">
    <source>
        <dbReference type="ARBA" id="ARBA00012759"/>
    </source>
</evidence>
<gene>
    <name evidence="14" type="ORF">ZYGR_0AV00610</name>
</gene>